<proteinExistence type="predicted"/>
<sequence>MENHTKFSDNVLNDNDSEPMSPRCTSWVMSAKYHRREIESRSVQACMYLGRFVEVDKIPAGVNAPPGCENGNGFDQSVSSPSLYEVYGQLCLASRENDISLPYQLIGNTCLNELVENERKFVWHMVYQEMFTLAGPHD</sequence>
<comment type="caution">
    <text evidence="1">The sequence shown here is derived from an EMBL/GenBank/DDBJ whole genome shotgun (WGS) entry which is preliminary data.</text>
</comment>
<protein>
    <submittedName>
        <fullName evidence="1">Uncharacterized protein</fullName>
    </submittedName>
</protein>
<evidence type="ECO:0000313" key="2">
    <source>
        <dbReference type="Proteomes" id="UP000225706"/>
    </source>
</evidence>
<name>A0A2B4T127_STYPI</name>
<gene>
    <name evidence="1" type="ORF">AWC38_SpisGene97</name>
</gene>
<dbReference type="EMBL" id="LSMT01000001">
    <property type="protein sequence ID" value="PFX35033.1"/>
    <property type="molecule type" value="Genomic_DNA"/>
</dbReference>
<dbReference type="Proteomes" id="UP000225706">
    <property type="component" value="Unassembled WGS sequence"/>
</dbReference>
<dbReference type="AlphaFoldDB" id="A0A2B4T127"/>
<accession>A0A2B4T127</accession>
<reference evidence="2" key="1">
    <citation type="journal article" date="2017" name="bioRxiv">
        <title>Comparative analysis of the genomes of Stylophora pistillata and Acropora digitifera provides evidence for extensive differences between species of corals.</title>
        <authorList>
            <person name="Voolstra C.R."/>
            <person name="Li Y."/>
            <person name="Liew Y.J."/>
            <person name="Baumgarten S."/>
            <person name="Zoccola D."/>
            <person name="Flot J.-F."/>
            <person name="Tambutte S."/>
            <person name="Allemand D."/>
            <person name="Aranda M."/>
        </authorList>
    </citation>
    <scope>NUCLEOTIDE SEQUENCE [LARGE SCALE GENOMIC DNA]</scope>
</reference>
<keyword evidence="2" id="KW-1185">Reference proteome</keyword>
<organism evidence="1 2">
    <name type="scientific">Stylophora pistillata</name>
    <name type="common">Smooth cauliflower coral</name>
    <dbReference type="NCBI Taxonomy" id="50429"/>
    <lineage>
        <taxon>Eukaryota</taxon>
        <taxon>Metazoa</taxon>
        <taxon>Cnidaria</taxon>
        <taxon>Anthozoa</taxon>
        <taxon>Hexacorallia</taxon>
        <taxon>Scleractinia</taxon>
        <taxon>Astrocoeniina</taxon>
        <taxon>Pocilloporidae</taxon>
        <taxon>Stylophora</taxon>
    </lineage>
</organism>
<evidence type="ECO:0000313" key="1">
    <source>
        <dbReference type="EMBL" id="PFX35033.1"/>
    </source>
</evidence>